<dbReference type="InterPro" id="IPR018834">
    <property type="entry name" value="DNA/RNA-bd_Est1-type"/>
</dbReference>
<dbReference type="PANTHER" id="PTHR15696">
    <property type="entry name" value="SMG-7 SUPPRESSOR WITH MORPHOLOGICAL EFFECT ON GENITALIA PROTEIN 7"/>
    <property type="match status" value="1"/>
</dbReference>
<evidence type="ECO:0000313" key="9">
    <source>
        <dbReference type="RefSeq" id="XP_030376889.1"/>
    </source>
</evidence>
<dbReference type="Pfam" id="PF13638">
    <property type="entry name" value="PIN_4"/>
    <property type="match status" value="1"/>
</dbReference>
<keyword evidence="5" id="KW-0539">Nucleus</keyword>
<dbReference type="OrthoDB" id="5920073at2759"/>
<dbReference type="InterPro" id="IPR045153">
    <property type="entry name" value="Est1/Ebs1-like"/>
</dbReference>
<dbReference type="InterPro" id="IPR002716">
    <property type="entry name" value="PIN_dom"/>
</dbReference>
<feature type="compositionally biased region" description="Basic and acidic residues" evidence="6">
    <location>
        <begin position="926"/>
        <end position="940"/>
    </location>
</feature>
<evidence type="ECO:0000256" key="3">
    <source>
        <dbReference type="ARBA" id="ARBA00022490"/>
    </source>
</evidence>
<dbReference type="Gene3D" id="3.40.50.1010">
    <property type="entry name" value="5'-nuclease"/>
    <property type="match status" value="1"/>
</dbReference>
<dbReference type="Pfam" id="PF10373">
    <property type="entry name" value="EST1_DNA_bind"/>
    <property type="match status" value="1"/>
</dbReference>
<keyword evidence="4" id="KW-0866">Nonsense-mediated mRNA decay</keyword>
<evidence type="ECO:0000256" key="2">
    <source>
        <dbReference type="ARBA" id="ARBA00004496"/>
    </source>
</evidence>
<organism evidence="8 9">
    <name type="scientific">Drosophila lebanonensis</name>
    <name type="common">Fruit fly</name>
    <name type="synonym">Scaptodrosophila lebanonensis</name>
    <dbReference type="NCBI Taxonomy" id="7225"/>
    <lineage>
        <taxon>Eukaryota</taxon>
        <taxon>Metazoa</taxon>
        <taxon>Ecdysozoa</taxon>
        <taxon>Arthropoda</taxon>
        <taxon>Hexapoda</taxon>
        <taxon>Insecta</taxon>
        <taxon>Pterygota</taxon>
        <taxon>Neoptera</taxon>
        <taxon>Endopterygota</taxon>
        <taxon>Diptera</taxon>
        <taxon>Brachycera</taxon>
        <taxon>Muscomorpha</taxon>
        <taxon>Ephydroidea</taxon>
        <taxon>Drosophilidae</taxon>
        <taxon>Scaptodrosophila</taxon>
    </lineage>
</organism>
<reference evidence="9" key="1">
    <citation type="submission" date="2025-08" db="UniProtKB">
        <authorList>
            <consortium name="RefSeq"/>
        </authorList>
    </citation>
    <scope>IDENTIFICATION</scope>
    <source>
        <strain evidence="9">11010-0011.00</strain>
        <tissue evidence="9">Whole body</tissue>
    </source>
</reference>
<feature type="domain" description="PIN" evidence="7">
    <location>
        <begin position="1059"/>
        <end position="1189"/>
    </location>
</feature>
<dbReference type="Proteomes" id="UP000504634">
    <property type="component" value="Unplaced"/>
</dbReference>
<evidence type="ECO:0000256" key="1">
    <source>
        <dbReference type="ARBA" id="ARBA00004123"/>
    </source>
</evidence>
<protein>
    <submittedName>
        <fullName evidence="9">Protein SMG5</fullName>
    </submittedName>
</protein>
<sequence length="1224" mass="140184">METTLSSGGSNASSECAVDGGGGLGRNNCLDAALCGIANNNGHGNASLSQEVKDLYRSLYTASKQLDDAKRNVQSIGQLFQHDIEEKRATLVQLCRQIIFKDYQSVGKKVREVMWRRGYYEFIAYVKKHWHKQGADANIVKENMQKLERFLCAGIYNYKRLSAKMEEIYDLDLKYLIDFSIISEGYIDDLIVESACHEQSAHTQAVDKSLEAVSFALDTIHSSLLSLGDLHRYFLDFRIDSQLSINKQQVAKYYLEAFKLNPAIGMAQNQLGTLYYGQNFDLDSTYHYLYSLVCIIPFELSENNLNKLFAKHTEYLEKMDPAKLDFNIEDFYARFYLIVDIFFFDKEVPDFNSLCHCVLIDLRKILCSQQLHVSEASVFKIISILFFCLSKLKMINSPKVYSLHAFLVAACSDLMDACIVNIEQTILAKASENEKFQAVYEEKFVEFDTLVRKSRNEYKNWLAAVGECERKDKKLLAKPHSLKDFSSDSRESQHSVDDNCLKNQEAADGDKHNAGEPISTRSSDEAKESDLKTPLSCKSKKRGMRLRRRRRKIAQSDDSSCYDSESDMDTDFYTDEEDYTDLSSNFDTDFSDIEVAERGGGGDEQYDADDYNKNGERQRRAAERLLAGAKLAVPTPATAGISMNANSNYSDSEDVVIEEEKIVYPEEVLEKRPNSQEIDSEELLRSFEVLQLHANGSGTLNFKSTEDATSEQPDANFLPPVNCSEPPKKLVYRNKYTKINPNIIIDCLHNEPTIRALKMLFDWLRINPEILIGCYHSNPEFVHKIMKLLNYCNIDIFTRKVFFERELLNTPNVREALVELFDVRANVPLSEDFAFKNFDIFQSTQITLDWETIIRERVTPQEESILRIFKMVDFGFFICKQKKFNYRFCVKTRRFTENQKKKREEKKGCSSQRRRERRTAPKATRKRNEGRTRRYSDRKNGIVRKSYTSNEEKDTVEECRKLPRKGYLRNRNAEKAAAVITSATGTGGGASAAGGTSASTTTNSVIEKLNVQSSSGADEERSEAMSKKCEIMGKLWLQNEVETLEEELRDSTANVVMTPFVVVDAKALTEYNGIVKSLVRTKKCIVLIPNAVFNELDDLKKRSENVRHVIRWLEQEFKHGNRHLRAQRDNESQPLSLLKVSRKMDRDASSFLQIAQFCNHLVANHADPHVSEFQKNVVTYLSGDNLHEKNRQQQNFSYTGILDSIPVRYDQIASFYAKFKANKK</sequence>
<gene>
    <name evidence="9" type="primary">LOC115625834</name>
</gene>
<dbReference type="GO" id="GO:0005697">
    <property type="term" value="C:telomerase holoenzyme complex"/>
    <property type="evidence" value="ECO:0007669"/>
    <property type="project" value="TreeGrafter"/>
</dbReference>
<dbReference type="AlphaFoldDB" id="A0A6J2TLG2"/>
<dbReference type="GO" id="GO:0000184">
    <property type="term" value="P:nuclear-transcribed mRNA catabolic process, nonsense-mediated decay"/>
    <property type="evidence" value="ECO:0007669"/>
    <property type="project" value="UniProtKB-KW"/>
</dbReference>
<keyword evidence="3" id="KW-0963">Cytoplasm</keyword>
<dbReference type="Gene3D" id="1.25.40.10">
    <property type="entry name" value="Tetratricopeptide repeat domain"/>
    <property type="match status" value="1"/>
</dbReference>
<feature type="compositionally biased region" description="Basic residues" evidence="6">
    <location>
        <begin position="538"/>
        <end position="553"/>
    </location>
</feature>
<dbReference type="InterPro" id="IPR011990">
    <property type="entry name" value="TPR-like_helical_dom_sf"/>
</dbReference>
<dbReference type="SMART" id="SM00670">
    <property type="entry name" value="PINc"/>
    <property type="match status" value="1"/>
</dbReference>
<dbReference type="CTD" id="23381"/>
<dbReference type="PANTHER" id="PTHR15696:SF7">
    <property type="entry name" value="NONSENSE-MEDIATED MRNA DECAY FACTOR"/>
    <property type="match status" value="1"/>
</dbReference>
<feature type="region of interest" description="Disordered" evidence="6">
    <location>
        <begin position="504"/>
        <end position="569"/>
    </location>
</feature>
<dbReference type="FunFam" id="3.40.50.1010:FF:000033">
    <property type="entry name" value="Blast:Protein SMG5"/>
    <property type="match status" value="1"/>
</dbReference>
<evidence type="ECO:0000259" key="7">
    <source>
        <dbReference type="SMART" id="SM00670"/>
    </source>
</evidence>
<feature type="compositionally biased region" description="Basic and acidic residues" evidence="6">
    <location>
        <begin position="522"/>
        <end position="531"/>
    </location>
</feature>
<dbReference type="GO" id="GO:0070034">
    <property type="term" value="F:telomerase RNA binding"/>
    <property type="evidence" value="ECO:0007669"/>
    <property type="project" value="TreeGrafter"/>
</dbReference>
<dbReference type="GO" id="GO:0042162">
    <property type="term" value="F:telomeric DNA binding"/>
    <property type="evidence" value="ECO:0007669"/>
    <property type="project" value="TreeGrafter"/>
</dbReference>
<keyword evidence="8" id="KW-1185">Reference proteome</keyword>
<dbReference type="RefSeq" id="XP_030376889.1">
    <property type="nucleotide sequence ID" value="XM_030521029.1"/>
</dbReference>
<dbReference type="Pfam" id="PF10374">
    <property type="entry name" value="EST1"/>
    <property type="match status" value="1"/>
</dbReference>
<evidence type="ECO:0000256" key="4">
    <source>
        <dbReference type="ARBA" id="ARBA00023161"/>
    </source>
</evidence>
<accession>A0A6J2TLG2</accession>
<evidence type="ECO:0000256" key="5">
    <source>
        <dbReference type="ARBA" id="ARBA00023242"/>
    </source>
</evidence>
<dbReference type="CDD" id="cd09884">
    <property type="entry name" value="PIN_Smg5-like"/>
    <property type="match status" value="1"/>
</dbReference>
<name>A0A6J2TLG2_DROLE</name>
<dbReference type="GeneID" id="115625834"/>
<feature type="region of interest" description="Disordered" evidence="6">
    <location>
        <begin position="900"/>
        <end position="955"/>
    </location>
</feature>
<comment type="subcellular location">
    <subcellularLocation>
        <location evidence="2">Cytoplasm</location>
    </subcellularLocation>
    <subcellularLocation>
        <location evidence="1">Nucleus</location>
    </subcellularLocation>
</comment>
<evidence type="ECO:0000256" key="6">
    <source>
        <dbReference type="SAM" id="MobiDB-lite"/>
    </source>
</evidence>
<dbReference type="InterPro" id="IPR019458">
    <property type="entry name" value="Est1-like_N"/>
</dbReference>
<proteinExistence type="predicted"/>
<dbReference type="GO" id="GO:0005737">
    <property type="term" value="C:cytoplasm"/>
    <property type="evidence" value="ECO:0007669"/>
    <property type="project" value="UniProtKB-SubCell"/>
</dbReference>
<dbReference type="SUPFAM" id="SSF48452">
    <property type="entry name" value="TPR-like"/>
    <property type="match status" value="1"/>
</dbReference>
<evidence type="ECO:0000313" key="8">
    <source>
        <dbReference type="Proteomes" id="UP000504634"/>
    </source>
</evidence>